<sequence>MSLNFFVLGSTGLCGNAFFNFVNASKETAKIVTISRREPKVIGVKSEGCESILESDTKKWPELIEKIDLPSGSTMFSGFGTTRKNAGSAEKFIEIDHDINVDCFKAAKASNKFDTAILISSMGSKKGSMFLYMDVKGKIEQELKDLKFKRTIILKPGILLGERDGNFKGAGNTIAAKAGRWIKGTFAESLVGTPNTGEEISKCAFYLNSLPIKEEGEVIIVESADIVKYSKNI</sequence>
<keyword evidence="3" id="KW-0472">Membrane</keyword>
<dbReference type="PANTHER" id="PTHR14097:SF7">
    <property type="entry name" value="OXIDOREDUCTASE HTATIP2"/>
    <property type="match status" value="1"/>
</dbReference>
<keyword evidence="5" id="KW-1185">Reference proteome</keyword>
<dbReference type="SUPFAM" id="SSF51735">
    <property type="entry name" value="NAD(P)-binding Rossmann-fold domains"/>
    <property type="match status" value="1"/>
</dbReference>
<dbReference type="InterPro" id="IPR014843">
    <property type="entry name" value="Him1/Fmp52"/>
</dbReference>
<keyword evidence="3" id="KW-1000">Mitochondrion outer membrane</keyword>
<accession>A0A1E4SWM9</accession>
<comment type="similarity">
    <text evidence="2">Belongs to the FMP52 family.</text>
</comment>
<protein>
    <recommendedName>
        <fullName evidence="6">NAD(P)-binding domain-containing protein</fullName>
    </recommendedName>
</protein>
<dbReference type="GO" id="GO:0051170">
    <property type="term" value="P:import into nucleus"/>
    <property type="evidence" value="ECO:0007669"/>
    <property type="project" value="TreeGrafter"/>
</dbReference>
<dbReference type="GO" id="GO:0005741">
    <property type="term" value="C:mitochondrial outer membrane"/>
    <property type="evidence" value="ECO:0007669"/>
    <property type="project" value="UniProtKB-SubCell"/>
</dbReference>
<dbReference type="Gene3D" id="3.40.50.720">
    <property type="entry name" value="NAD(P)-binding Rossmann-like Domain"/>
    <property type="match status" value="1"/>
</dbReference>
<dbReference type="Pfam" id="PF08732">
    <property type="entry name" value="HIM1"/>
    <property type="match status" value="1"/>
</dbReference>
<evidence type="ECO:0000313" key="4">
    <source>
        <dbReference type="EMBL" id="ODV83874.1"/>
    </source>
</evidence>
<dbReference type="InterPro" id="IPR036291">
    <property type="entry name" value="NAD(P)-bd_dom_sf"/>
</dbReference>
<evidence type="ECO:0000313" key="5">
    <source>
        <dbReference type="Proteomes" id="UP000094801"/>
    </source>
</evidence>
<keyword evidence="3" id="KW-0496">Mitochondrion</keyword>
<organism evidence="4 5">
    <name type="scientific">[Candida] arabinofermentans NRRL YB-2248</name>
    <dbReference type="NCBI Taxonomy" id="983967"/>
    <lineage>
        <taxon>Eukaryota</taxon>
        <taxon>Fungi</taxon>
        <taxon>Dikarya</taxon>
        <taxon>Ascomycota</taxon>
        <taxon>Saccharomycotina</taxon>
        <taxon>Pichiomycetes</taxon>
        <taxon>Pichiales</taxon>
        <taxon>Pichiaceae</taxon>
        <taxon>Ogataea</taxon>
        <taxon>Ogataea/Candida clade</taxon>
    </lineage>
</organism>
<proteinExistence type="inferred from homology"/>
<dbReference type="Proteomes" id="UP000094801">
    <property type="component" value="Unassembled WGS sequence"/>
</dbReference>
<evidence type="ECO:0008006" key="6">
    <source>
        <dbReference type="Google" id="ProtNLM"/>
    </source>
</evidence>
<evidence type="ECO:0000256" key="1">
    <source>
        <dbReference type="ARBA" id="ARBA00004450"/>
    </source>
</evidence>
<gene>
    <name evidence="4" type="ORF">CANARDRAFT_29605</name>
</gene>
<dbReference type="OrthoDB" id="430436at2759"/>
<evidence type="ECO:0000256" key="2">
    <source>
        <dbReference type="ARBA" id="ARBA00006617"/>
    </source>
</evidence>
<reference evidence="5" key="1">
    <citation type="submission" date="2016-04" db="EMBL/GenBank/DDBJ databases">
        <title>Comparative genomics of biotechnologically important yeasts.</title>
        <authorList>
            <consortium name="DOE Joint Genome Institute"/>
            <person name="Riley R."/>
            <person name="Haridas S."/>
            <person name="Wolfe K.H."/>
            <person name="Lopes M.R."/>
            <person name="Hittinger C.T."/>
            <person name="Goker M."/>
            <person name="Salamov A."/>
            <person name="Wisecaver J."/>
            <person name="Long T.M."/>
            <person name="Aerts A.L."/>
            <person name="Barry K."/>
            <person name="Choi C."/>
            <person name="Clum A."/>
            <person name="Coughlan A.Y."/>
            <person name="Deshpande S."/>
            <person name="Douglass A.P."/>
            <person name="Hanson S.J."/>
            <person name="Klenk H.-P."/>
            <person name="Labutti K."/>
            <person name="Lapidus A."/>
            <person name="Lindquist E."/>
            <person name="Lipzen A."/>
            <person name="Meier-Kolthoff J.P."/>
            <person name="Ohm R.A."/>
            <person name="Otillar R.P."/>
            <person name="Pangilinan J."/>
            <person name="Peng Y."/>
            <person name="Rokas A."/>
            <person name="Rosa C.A."/>
            <person name="Scheuner C."/>
            <person name="Sibirny A.A."/>
            <person name="Slot J.C."/>
            <person name="Stielow J.B."/>
            <person name="Sun H."/>
            <person name="Kurtzman C.P."/>
            <person name="Blackwell M."/>
            <person name="Grigoriev I.V."/>
            <person name="Jeffries T.W."/>
        </authorList>
    </citation>
    <scope>NUCLEOTIDE SEQUENCE [LARGE SCALE GENOMIC DNA]</scope>
    <source>
        <strain evidence="5">NRRL YB-2248</strain>
    </source>
</reference>
<dbReference type="AlphaFoldDB" id="A0A1E4SWM9"/>
<evidence type="ECO:0000256" key="3">
    <source>
        <dbReference type="ARBA" id="ARBA00022787"/>
    </source>
</evidence>
<dbReference type="PANTHER" id="PTHR14097">
    <property type="entry name" value="OXIDOREDUCTASE HTATIP2"/>
    <property type="match status" value="1"/>
</dbReference>
<comment type="subcellular location">
    <subcellularLocation>
        <location evidence="1">Mitochondrion outer membrane</location>
        <topology evidence="1">Peripheral membrane protein</topology>
    </subcellularLocation>
</comment>
<name>A0A1E4SWM9_9ASCO</name>
<dbReference type="STRING" id="983967.A0A1E4SWM9"/>
<dbReference type="EMBL" id="KV453860">
    <property type="protein sequence ID" value="ODV83874.1"/>
    <property type="molecule type" value="Genomic_DNA"/>
</dbReference>